<evidence type="ECO:0000313" key="1">
    <source>
        <dbReference type="EMBL" id="BAL57698.1"/>
    </source>
</evidence>
<dbReference type="Pfam" id="PF11848">
    <property type="entry name" value="DUF3368"/>
    <property type="match status" value="1"/>
</dbReference>
<sequence length="149" mass="16450">MKEPVVTNSTCLISLERIGQLDLLPALFEPVFIPPKVQEEFGSMRAWLVEQAPQNAALVMALKQLVDVGEAEAIALAFEQKTTLVLDDRKARQVAKRLGVRIIGTVGILVRAKKQGILASIRPQLEALKNVGFRITPELEQEALRLANE</sequence>
<name>H5SNG2_9BACT</name>
<protein>
    <submittedName>
        <fullName evidence="1">Hypothetical conserved protein</fullName>
    </submittedName>
</protein>
<gene>
    <name evidence="1" type="ORF">HGMM_F52A12C18</name>
</gene>
<dbReference type="PANTHER" id="PTHR39550">
    <property type="entry name" value="SLL0658 PROTEIN"/>
    <property type="match status" value="1"/>
</dbReference>
<dbReference type="InterPro" id="IPR021799">
    <property type="entry name" value="PIN-like_prokaryotic"/>
</dbReference>
<dbReference type="PANTHER" id="PTHR39550:SF1">
    <property type="entry name" value="SLL0658 PROTEIN"/>
    <property type="match status" value="1"/>
</dbReference>
<accession>H5SNG2</accession>
<dbReference type="AlphaFoldDB" id="H5SNG2"/>
<dbReference type="EMBL" id="AP011782">
    <property type="protein sequence ID" value="BAL57698.1"/>
    <property type="molecule type" value="Genomic_DNA"/>
</dbReference>
<reference evidence="1" key="2">
    <citation type="journal article" date="2012" name="PLoS ONE">
        <title>A Deeply Branching Thermophilic Bacterium with an Ancient Acetyl-CoA Pathway Dominates a Subsurface Ecosystem.</title>
        <authorList>
            <person name="Takami H."/>
            <person name="Noguchi H."/>
            <person name="Takaki Y."/>
            <person name="Uchiyama I."/>
            <person name="Toyoda A."/>
            <person name="Nishi S."/>
            <person name="Chee G.-J."/>
            <person name="Arai W."/>
            <person name="Nunoura T."/>
            <person name="Itoh T."/>
            <person name="Hattori M."/>
            <person name="Takai K."/>
        </authorList>
    </citation>
    <scope>NUCLEOTIDE SEQUENCE</scope>
</reference>
<proteinExistence type="predicted"/>
<reference evidence="1" key="1">
    <citation type="journal article" date="2005" name="Environ. Microbiol.">
        <title>Genetic and functional properties of uncultivated thermophilic crenarchaeotes from a subsurface gold mine as revealed by analysis of genome fragments.</title>
        <authorList>
            <person name="Nunoura T."/>
            <person name="Hirayama H."/>
            <person name="Takami H."/>
            <person name="Oida H."/>
            <person name="Nishi S."/>
            <person name="Shimamura S."/>
            <person name="Suzuki Y."/>
            <person name="Inagaki F."/>
            <person name="Takai K."/>
            <person name="Nealson K.H."/>
            <person name="Horikoshi K."/>
        </authorList>
    </citation>
    <scope>NUCLEOTIDE SEQUENCE</scope>
</reference>
<organism evidence="1">
    <name type="scientific">uncultured Acetothermia bacterium</name>
    <dbReference type="NCBI Taxonomy" id="236499"/>
    <lineage>
        <taxon>Bacteria</taxon>
        <taxon>Candidatus Bipolaricaulota</taxon>
        <taxon>environmental samples</taxon>
    </lineage>
</organism>